<proteinExistence type="inferred from homology"/>
<keyword evidence="13" id="KW-0998">Cell outer membrane</keyword>
<evidence type="ECO:0000256" key="4">
    <source>
        <dbReference type="ARBA" id="ARBA00022452"/>
    </source>
</evidence>
<keyword evidence="12" id="KW-0564">Palmitate</keyword>
<gene>
    <name evidence="19" type="ORF">SAMN04488056_109173</name>
</gene>
<name>A0A1I5IS66_9HYPH</name>
<evidence type="ECO:0000256" key="9">
    <source>
        <dbReference type="ARBA" id="ARBA00023065"/>
    </source>
</evidence>
<keyword evidence="6" id="KW-0812">Transmembrane</keyword>
<organism evidence="19 20">
    <name type="scientific">Cohaesibacter marisflavi</name>
    <dbReference type="NCBI Taxonomy" id="655353"/>
    <lineage>
        <taxon>Bacteria</taxon>
        <taxon>Pseudomonadati</taxon>
        <taxon>Pseudomonadota</taxon>
        <taxon>Alphaproteobacteria</taxon>
        <taxon>Hyphomicrobiales</taxon>
        <taxon>Cohaesibacteraceae</taxon>
    </lineage>
</organism>
<dbReference type="GO" id="GO:0015159">
    <property type="term" value="F:polysaccharide transmembrane transporter activity"/>
    <property type="evidence" value="ECO:0007669"/>
    <property type="project" value="InterPro"/>
</dbReference>
<protein>
    <submittedName>
        <fullName evidence="19">Polysaccharide export outer membrane protein</fullName>
    </submittedName>
</protein>
<evidence type="ECO:0000313" key="19">
    <source>
        <dbReference type="EMBL" id="SFO63229.1"/>
    </source>
</evidence>
<sequence>MLRILLALIVSASLAGCVFTPREGPLSAEIEKQSTQNDYLVVDVDSKVVDGLARFNPVGLHSKFKSTSHRLPISTVGTGDILAITVFEADQGGLFTGSSGNRAEFPKVVVDNKGEISLPYSGTIKVKGKTPLQIQDLVVERLQGKAIQPQAMVNVVQNENNVVTLSGDVTKPGLYPLSSKGVRLLDVVAQAGGTKFPARETYITLMRGSRQGVQLLETVIDQPDENIYVSRGDRIYLSHDPQRYTVLGAVQKPSVYTFDSSTISVLEAIAAAGGLNDNRADATGVFVFRYEDPKVLDTLNIGYTHQVRGKVPTIYRINMKHAQSYFYAQSFHLQDKDSVFVSNARAVEIGKILQLMNLATSSVRNIATTGNKVEVFSD</sequence>
<dbReference type="InterPro" id="IPR054765">
    <property type="entry name" value="SLBB_dom"/>
</dbReference>
<dbReference type="RefSeq" id="WP_090074110.1">
    <property type="nucleotide sequence ID" value="NZ_FOVR01000009.1"/>
</dbReference>
<keyword evidence="9" id="KW-0406">Ion transport</keyword>
<evidence type="ECO:0000256" key="11">
    <source>
        <dbReference type="ARBA" id="ARBA00023136"/>
    </source>
</evidence>
<comment type="similarity">
    <text evidence="2">Belongs to the BexD/CtrA/VexA family.</text>
</comment>
<evidence type="ECO:0000256" key="12">
    <source>
        <dbReference type="ARBA" id="ARBA00023139"/>
    </source>
</evidence>
<dbReference type="Pfam" id="PF22461">
    <property type="entry name" value="SLBB_2"/>
    <property type="match status" value="1"/>
</dbReference>
<dbReference type="EMBL" id="FOVR01000009">
    <property type="protein sequence ID" value="SFO63229.1"/>
    <property type="molecule type" value="Genomic_DNA"/>
</dbReference>
<dbReference type="OrthoDB" id="7198507at2"/>
<dbReference type="Gene3D" id="3.30.1950.10">
    <property type="entry name" value="wza like domain"/>
    <property type="match status" value="1"/>
</dbReference>
<dbReference type="Proteomes" id="UP000199236">
    <property type="component" value="Unassembled WGS sequence"/>
</dbReference>
<feature type="domain" description="Polysaccharide export protein N-terminal" evidence="16">
    <location>
        <begin position="75"/>
        <end position="155"/>
    </location>
</feature>
<reference evidence="19 20" key="1">
    <citation type="submission" date="2016-10" db="EMBL/GenBank/DDBJ databases">
        <authorList>
            <person name="de Groot N.N."/>
        </authorList>
    </citation>
    <scope>NUCLEOTIDE SEQUENCE [LARGE SCALE GENOMIC DNA]</scope>
    <source>
        <strain evidence="19 20">CGMCC 1.9157</strain>
    </source>
</reference>
<evidence type="ECO:0000256" key="2">
    <source>
        <dbReference type="ARBA" id="ARBA00009450"/>
    </source>
</evidence>
<keyword evidence="5" id="KW-0762">Sugar transport</keyword>
<dbReference type="InterPro" id="IPR003715">
    <property type="entry name" value="Poly_export_N"/>
</dbReference>
<dbReference type="InterPro" id="IPR049712">
    <property type="entry name" value="Poly_export"/>
</dbReference>
<keyword evidence="11" id="KW-0472">Membrane</keyword>
<feature type="signal peptide" evidence="15">
    <location>
        <begin position="1"/>
        <end position="15"/>
    </location>
</feature>
<keyword evidence="10" id="KW-0626">Porin</keyword>
<dbReference type="STRING" id="655353.SAMN04488056_109173"/>
<dbReference type="GO" id="GO:0015288">
    <property type="term" value="F:porin activity"/>
    <property type="evidence" value="ECO:0007669"/>
    <property type="project" value="UniProtKB-KW"/>
</dbReference>
<feature type="domain" description="Soluble ligand binding" evidence="17">
    <location>
        <begin position="162"/>
        <end position="212"/>
    </location>
</feature>
<dbReference type="GO" id="GO:0006811">
    <property type="term" value="P:monoatomic ion transport"/>
    <property type="evidence" value="ECO:0007669"/>
    <property type="project" value="UniProtKB-KW"/>
</dbReference>
<evidence type="ECO:0000256" key="3">
    <source>
        <dbReference type="ARBA" id="ARBA00022448"/>
    </source>
</evidence>
<keyword evidence="14" id="KW-0449">Lipoprotein</keyword>
<accession>A0A1I5IS66</accession>
<feature type="domain" description="SLBB" evidence="18">
    <location>
        <begin position="242"/>
        <end position="341"/>
    </location>
</feature>
<evidence type="ECO:0000259" key="16">
    <source>
        <dbReference type="Pfam" id="PF02563"/>
    </source>
</evidence>
<evidence type="ECO:0000256" key="6">
    <source>
        <dbReference type="ARBA" id="ARBA00022692"/>
    </source>
</evidence>
<evidence type="ECO:0000256" key="10">
    <source>
        <dbReference type="ARBA" id="ARBA00023114"/>
    </source>
</evidence>
<dbReference type="GO" id="GO:0009279">
    <property type="term" value="C:cell outer membrane"/>
    <property type="evidence" value="ECO:0007669"/>
    <property type="project" value="UniProtKB-SubCell"/>
</dbReference>
<dbReference type="Pfam" id="PF02563">
    <property type="entry name" value="Poly_export"/>
    <property type="match status" value="1"/>
</dbReference>
<keyword evidence="20" id="KW-1185">Reference proteome</keyword>
<dbReference type="Pfam" id="PF10531">
    <property type="entry name" value="SLBB"/>
    <property type="match status" value="1"/>
</dbReference>
<evidence type="ECO:0000256" key="15">
    <source>
        <dbReference type="SAM" id="SignalP"/>
    </source>
</evidence>
<dbReference type="GO" id="GO:0046930">
    <property type="term" value="C:pore complex"/>
    <property type="evidence" value="ECO:0007669"/>
    <property type="project" value="UniProtKB-KW"/>
</dbReference>
<keyword evidence="4" id="KW-1134">Transmembrane beta strand</keyword>
<evidence type="ECO:0000256" key="14">
    <source>
        <dbReference type="ARBA" id="ARBA00023288"/>
    </source>
</evidence>
<keyword evidence="7 15" id="KW-0732">Signal</keyword>
<dbReference type="PROSITE" id="PS51257">
    <property type="entry name" value="PROKAR_LIPOPROTEIN"/>
    <property type="match status" value="1"/>
</dbReference>
<feature type="chain" id="PRO_5012475523" evidence="15">
    <location>
        <begin position="16"/>
        <end position="378"/>
    </location>
</feature>
<dbReference type="AlphaFoldDB" id="A0A1I5IS66"/>
<keyword evidence="3" id="KW-0813">Transport</keyword>
<evidence type="ECO:0000313" key="20">
    <source>
        <dbReference type="Proteomes" id="UP000199236"/>
    </source>
</evidence>
<evidence type="ECO:0000256" key="7">
    <source>
        <dbReference type="ARBA" id="ARBA00022729"/>
    </source>
</evidence>
<dbReference type="PANTHER" id="PTHR33619:SF3">
    <property type="entry name" value="POLYSACCHARIDE EXPORT PROTEIN GFCE-RELATED"/>
    <property type="match status" value="1"/>
</dbReference>
<evidence type="ECO:0000256" key="8">
    <source>
        <dbReference type="ARBA" id="ARBA00023047"/>
    </source>
</evidence>
<evidence type="ECO:0000256" key="5">
    <source>
        <dbReference type="ARBA" id="ARBA00022597"/>
    </source>
</evidence>
<dbReference type="PANTHER" id="PTHR33619">
    <property type="entry name" value="POLYSACCHARIDE EXPORT PROTEIN GFCE-RELATED"/>
    <property type="match status" value="1"/>
</dbReference>
<dbReference type="Gene3D" id="3.10.560.10">
    <property type="entry name" value="Outer membrane lipoprotein wza domain like"/>
    <property type="match status" value="2"/>
</dbReference>
<keyword evidence="8" id="KW-0625">Polysaccharide transport</keyword>
<evidence type="ECO:0000256" key="1">
    <source>
        <dbReference type="ARBA" id="ARBA00004571"/>
    </source>
</evidence>
<evidence type="ECO:0000259" key="18">
    <source>
        <dbReference type="Pfam" id="PF22461"/>
    </source>
</evidence>
<comment type="subcellular location">
    <subcellularLocation>
        <location evidence="1">Cell outer membrane</location>
        <topology evidence="1">Multi-pass membrane protein</topology>
    </subcellularLocation>
</comment>
<dbReference type="InterPro" id="IPR019554">
    <property type="entry name" value="Soluble_ligand-bd"/>
</dbReference>
<evidence type="ECO:0000259" key="17">
    <source>
        <dbReference type="Pfam" id="PF10531"/>
    </source>
</evidence>
<evidence type="ECO:0000256" key="13">
    <source>
        <dbReference type="ARBA" id="ARBA00023237"/>
    </source>
</evidence>